<evidence type="ECO:0000259" key="4">
    <source>
        <dbReference type="Pfam" id="PF10170"/>
    </source>
</evidence>
<dbReference type="PANTHER" id="PTHR31849:SF1">
    <property type="entry name" value="CYSTEINE-RICH DPF MOTIF DOMAIN-CONTAINING PROTEIN 1"/>
    <property type="match status" value="1"/>
</dbReference>
<dbReference type="InterPro" id="IPR018785">
    <property type="entry name" value="CDPF1_dom"/>
</dbReference>
<protein>
    <recommendedName>
        <fullName evidence="2">Cysteine-rich DPF motif domain-containing protein 1</fullName>
    </recommendedName>
</protein>
<sequence>MDSHKELQHRGTFECELCGLTAPYSYYGQKPPNAYPISLSEDSYVIKDPFTSDKDKFLILGSHCSLCRKRVCAGTDCSLFYSKRFCVPCVKLHLKEFPLEIRQDLEKKTRSKLHSSKTANSKDPKQS</sequence>
<dbReference type="Pfam" id="PF10170">
    <property type="entry name" value="C6_DPF"/>
    <property type="match status" value="1"/>
</dbReference>
<evidence type="ECO:0000256" key="3">
    <source>
        <dbReference type="SAM" id="MobiDB-lite"/>
    </source>
</evidence>
<dbReference type="OMA" id="CDMHELV"/>
<organism evidence="5 6">
    <name type="scientific">Salvator merianae</name>
    <name type="common">Argentine black and white tegu</name>
    <name type="synonym">Tupinambis merianae</name>
    <dbReference type="NCBI Taxonomy" id="96440"/>
    <lineage>
        <taxon>Eukaryota</taxon>
        <taxon>Metazoa</taxon>
        <taxon>Chordata</taxon>
        <taxon>Craniata</taxon>
        <taxon>Vertebrata</taxon>
        <taxon>Euteleostomi</taxon>
        <taxon>Lepidosauria</taxon>
        <taxon>Squamata</taxon>
        <taxon>Bifurcata</taxon>
        <taxon>Unidentata</taxon>
        <taxon>Episquamata</taxon>
        <taxon>Laterata</taxon>
        <taxon>Teiioidea</taxon>
        <taxon>Teiidae</taxon>
        <taxon>Salvator</taxon>
    </lineage>
</organism>
<dbReference type="InterPro" id="IPR042426">
    <property type="entry name" value="CDPF1"/>
</dbReference>
<dbReference type="Proteomes" id="UP000694421">
    <property type="component" value="Unplaced"/>
</dbReference>
<dbReference type="PANTHER" id="PTHR31849">
    <property type="entry name" value="CYSTEINE-RICH PDF MOTIF DOMAIN-CONTAINING PROTEIN 1"/>
    <property type="match status" value="1"/>
</dbReference>
<accession>A0A8D0BV51</accession>
<feature type="region of interest" description="Disordered" evidence="3">
    <location>
        <begin position="108"/>
        <end position="127"/>
    </location>
</feature>
<proteinExistence type="inferred from homology"/>
<name>A0A8D0BV51_SALMN</name>
<evidence type="ECO:0000313" key="5">
    <source>
        <dbReference type="Ensembl" id="ENSSMRP00000010363.1"/>
    </source>
</evidence>
<feature type="domain" description="Cysteine-rich DPF motif" evidence="4">
    <location>
        <begin position="13"/>
        <end position="106"/>
    </location>
</feature>
<dbReference type="AlphaFoldDB" id="A0A8D0BV51"/>
<dbReference type="Ensembl" id="ENSSMRT00000012079.1">
    <property type="protein sequence ID" value="ENSSMRP00000010363.1"/>
    <property type="gene ID" value="ENSSMRG00000008228.1"/>
</dbReference>
<keyword evidence="6" id="KW-1185">Reference proteome</keyword>
<evidence type="ECO:0000256" key="2">
    <source>
        <dbReference type="ARBA" id="ARBA00014801"/>
    </source>
</evidence>
<comment type="similarity">
    <text evidence="1">Belongs to the CDPF1 family.</text>
</comment>
<evidence type="ECO:0000256" key="1">
    <source>
        <dbReference type="ARBA" id="ARBA00007917"/>
    </source>
</evidence>
<evidence type="ECO:0000313" key="6">
    <source>
        <dbReference type="Proteomes" id="UP000694421"/>
    </source>
</evidence>
<reference evidence="5" key="2">
    <citation type="submission" date="2025-09" db="UniProtKB">
        <authorList>
            <consortium name="Ensembl"/>
        </authorList>
    </citation>
    <scope>IDENTIFICATION</scope>
</reference>
<dbReference type="PRINTS" id="PR01995">
    <property type="entry name" value="UPF0595"/>
</dbReference>
<dbReference type="GeneTree" id="ENSGT00390000007925"/>
<reference evidence="5" key="1">
    <citation type="submission" date="2025-08" db="UniProtKB">
        <authorList>
            <consortium name="Ensembl"/>
        </authorList>
    </citation>
    <scope>IDENTIFICATION</scope>
</reference>